<evidence type="ECO:0000313" key="2">
    <source>
        <dbReference type="Proteomes" id="UP001732700"/>
    </source>
</evidence>
<proteinExistence type="predicted"/>
<accession>A0ACD5Y8H0</accession>
<name>A0ACD5Y8H0_AVESA</name>
<keyword evidence="2" id="KW-1185">Reference proteome</keyword>
<dbReference type="Proteomes" id="UP001732700">
    <property type="component" value="Chromosome 5C"/>
</dbReference>
<reference evidence="1" key="2">
    <citation type="submission" date="2025-09" db="UniProtKB">
        <authorList>
            <consortium name="EnsemblPlants"/>
        </authorList>
    </citation>
    <scope>IDENTIFICATION</scope>
</reference>
<dbReference type="EnsemblPlants" id="AVESA.00010b.r2.5CG0930220.1">
    <property type="protein sequence ID" value="AVESA.00010b.r2.5CG0930220.1.CDS.1"/>
    <property type="gene ID" value="AVESA.00010b.r2.5CG0930220"/>
</dbReference>
<sequence>MPSSMDAPAETNASNGDGRAHVLVVPYPSQGHLVPLLDLAELLAARGLALTAAVTAGNAPLVAARSSVAMVVLPFPASTFLPAGCGENTKDLPAHLFRPFMASLAALRAPLLSWCKAQPRRVTAIISDLFTGWTFPLAVELGVPHVTFSPASVHYLATSHSLWRRMPTRRDDADDAFAFPDVPGSPIFPWRHLSLLFRMHVAGGDDEVSDTIRQIFLWNLESCCFVANSSAALETAYVRDPLPDLAGKRVLAVGALSEAVRTRASPPAKPAAWAWLDASDDGSVVYVSFGTQQALLPAQVACVADALALSSAAFVWVVTSGTVLPKGFEAATASRGVVIREWAPQVEILRHRAVGWILTHCGWNSMLEAAASGVAMLTWPMAADQFANAWLFAKAGVVVPIAEGADTVPDAGQMASTIAVAVAKEGESVAVRQRVVELSRGLAAAVAEGGTSRRDLDELVCMLSDVS</sequence>
<evidence type="ECO:0000313" key="1">
    <source>
        <dbReference type="EnsemblPlants" id="AVESA.00010b.r2.5CG0930220.1.CDS.1"/>
    </source>
</evidence>
<protein>
    <submittedName>
        <fullName evidence="1">Uncharacterized protein</fullName>
    </submittedName>
</protein>
<reference evidence="1" key="1">
    <citation type="submission" date="2021-05" db="EMBL/GenBank/DDBJ databases">
        <authorList>
            <person name="Scholz U."/>
            <person name="Mascher M."/>
            <person name="Fiebig A."/>
        </authorList>
    </citation>
    <scope>NUCLEOTIDE SEQUENCE [LARGE SCALE GENOMIC DNA]</scope>
</reference>
<organism evidence="1 2">
    <name type="scientific">Avena sativa</name>
    <name type="common">Oat</name>
    <dbReference type="NCBI Taxonomy" id="4498"/>
    <lineage>
        <taxon>Eukaryota</taxon>
        <taxon>Viridiplantae</taxon>
        <taxon>Streptophyta</taxon>
        <taxon>Embryophyta</taxon>
        <taxon>Tracheophyta</taxon>
        <taxon>Spermatophyta</taxon>
        <taxon>Magnoliopsida</taxon>
        <taxon>Liliopsida</taxon>
        <taxon>Poales</taxon>
        <taxon>Poaceae</taxon>
        <taxon>BOP clade</taxon>
        <taxon>Pooideae</taxon>
        <taxon>Poodae</taxon>
        <taxon>Poeae</taxon>
        <taxon>Poeae Chloroplast Group 1 (Aveneae type)</taxon>
        <taxon>Aveninae</taxon>
        <taxon>Avena</taxon>
    </lineage>
</organism>